<accession>A0AAD5JG86</accession>
<proteinExistence type="predicted"/>
<feature type="region of interest" description="Disordered" evidence="1">
    <location>
        <begin position="1"/>
        <end position="65"/>
    </location>
</feature>
<sequence length="127" mass="13603">MQSSVILNASSSSSSSLKPNSMGSTESDQRRIATAPLALHTPPLIPSYGQRKTAGKAAASRPDQFDSSYPQIFADQIDKLKIRNSEISSTAASHVVAGKRTANRGSNELATPTNAWVCEEQPTSRWV</sequence>
<evidence type="ECO:0000256" key="1">
    <source>
        <dbReference type="SAM" id="MobiDB-lite"/>
    </source>
</evidence>
<comment type="caution">
    <text evidence="2">The sequence shown here is derived from an EMBL/GenBank/DDBJ whole genome shotgun (WGS) entry which is preliminary data.</text>
</comment>
<dbReference type="EMBL" id="JAJSOW010000002">
    <property type="protein sequence ID" value="KAI9198968.1"/>
    <property type="molecule type" value="Genomic_DNA"/>
</dbReference>
<gene>
    <name evidence="2" type="ORF">LWI28_025201</name>
</gene>
<dbReference type="AlphaFoldDB" id="A0AAD5JG86"/>
<dbReference type="Proteomes" id="UP001064489">
    <property type="component" value="Chromosome 13"/>
</dbReference>
<keyword evidence="3" id="KW-1185">Reference proteome</keyword>
<feature type="compositionally biased region" description="Low complexity" evidence="1">
    <location>
        <begin position="1"/>
        <end position="24"/>
    </location>
</feature>
<reference evidence="2 3" key="1">
    <citation type="journal article" date="2022" name="Plant J.">
        <title>Strategies of tolerance reflected in two North American maple genomes.</title>
        <authorList>
            <person name="McEvoy S.L."/>
            <person name="Sezen U.U."/>
            <person name="Trouern-Trend A."/>
            <person name="McMahon S.M."/>
            <person name="Schaberg P.G."/>
            <person name="Yang J."/>
            <person name="Wegrzyn J.L."/>
            <person name="Swenson N.G."/>
        </authorList>
    </citation>
    <scope>NUCLEOTIDE SEQUENCE [LARGE SCALE GENOMIC DNA]</scope>
    <source>
        <strain evidence="2">91603</strain>
    </source>
</reference>
<evidence type="ECO:0000313" key="3">
    <source>
        <dbReference type="Proteomes" id="UP001064489"/>
    </source>
</evidence>
<organism evidence="2 3">
    <name type="scientific">Acer negundo</name>
    <name type="common">Box elder</name>
    <dbReference type="NCBI Taxonomy" id="4023"/>
    <lineage>
        <taxon>Eukaryota</taxon>
        <taxon>Viridiplantae</taxon>
        <taxon>Streptophyta</taxon>
        <taxon>Embryophyta</taxon>
        <taxon>Tracheophyta</taxon>
        <taxon>Spermatophyta</taxon>
        <taxon>Magnoliopsida</taxon>
        <taxon>eudicotyledons</taxon>
        <taxon>Gunneridae</taxon>
        <taxon>Pentapetalae</taxon>
        <taxon>rosids</taxon>
        <taxon>malvids</taxon>
        <taxon>Sapindales</taxon>
        <taxon>Sapindaceae</taxon>
        <taxon>Hippocastanoideae</taxon>
        <taxon>Acereae</taxon>
        <taxon>Acer</taxon>
    </lineage>
</organism>
<evidence type="ECO:0000313" key="2">
    <source>
        <dbReference type="EMBL" id="KAI9198968.1"/>
    </source>
</evidence>
<protein>
    <submittedName>
        <fullName evidence="2">Uncharacterized protein</fullName>
    </submittedName>
</protein>
<name>A0AAD5JG86_ACENE</name>